<feature type="chain" id="PRO_5013091030" description="DUF1090 domain-containing protein" evidence="2">
    <location>
        <begin position="26"/>
        <end position="136"/>
    </location>
</feature>
<evidence type="ECO:0000313" key="3">
    <source>
        <dbReference type="EMBL" id="OMG93077.1"/>
    </source>
</evidence>
<feature type="signal peptide" evidence="2">
    <location>
        <begin position="1"/>
        <end position="25"/>
    </location>
</feature>
<feature type="compositionally biased region" description="Basic and acidic residues" evidence="1">
    <location>
        <begin position="79"/>
        <end position="120"/>
    </location>
</feature>
<dbReference type="AlphaFoldDB" id="A0A1R1K0X4"/>
<protein>
    <recommendedName>
        <fullName evidence="5">DUF1090 domain-containing protein</fullName>
    </recommendedName>
</protein>
<reference evidence="3 4" key="1">
    <citation type="submission" date="2016-09" db="EMBL/GenBank/DDBJ databases">
        <title>Phylogenomics of Achromobacter.</title>
        <authorList>
            <person name="Jeukens J."/>
            <person name="Freschi L."/>
            <person name="Vincent A.T."/>
            <person name="Emond-Rheault J.-G."/>
            <person name="Kukavica-Ibrulj I."/>
            <person name="Charette S.J."/>
            <person name="Levesque R.C."/>
        </authorList>
    </citation>
    <scope>NUCLEOTIDE SEQUENCE [LARGE SCALE GENOMIC DNA]</scope>
    <source>
        <strain evidence="3 4">AUS488</strain>
    </source>
</reference>
<evidence type="ECO:0008006" key="5">
    <source>
        <dbReference type="Google" id="ProtNLM"/>
    </source>
</evidence>
<dbReference type="InterPro" id="IPR009468">
    <property type="entry name" value="DUF1090"/>
</dbReference>
<evidence type="ECO:0000313" key="4">
    <source>
        <dbReference type="Proteomes" id="UP000187251"/>
    </source>
</evidence>
<name>A0A1R1K0X4_ALCXX</name>
<dbReference type="Pfam" id="PF06476">
    <property type="entry name" value="DUF1090"/>
    <property type="match status" value="1"/>
</dbReference>
<dbReference type="RefSeq" id="WP_076407954.1">
    <property type="nucleotide sequence ID" value="NZ_MJMN01000001.1"/>
</dbReference>
<gene>
    <name evidence="3" type="ORF">BIZ92_01725</name>
</gene>
<proteinExistence type="predicted"/>
<sequence>MSALTKTLLALASASALLGALPAQAQATADCSAQRGCAAKFCQLEKEIAYARANNNSHRVAGLQKALAEAKANCTDSRLQSEREATVREKQNKVSEREDELKAARAKGKQEKIDKAQRKLDEARAEYDAALADLNR</sequence>
<keyword evidence="2" id="KW-0732">Signal</keyword>
<dbReference type="OrthoDB" id="8656827at2"/>
<feature type="region of interest" description="Disordered" evidence="1">
    <location>
        <begin position="78"/>
        <end position="120"/>
    </location>
</feature>
<dbReference type="EMBL" id="MJMN01000001">
    <property type="protein sequence ID" value="OMG93077.1"/>
    <property type="molecule type" value="Genomic_DNA"/>
</dbReference>
<accession>A0A1R1K0X4</accession>
<evidence type="ECO:0000256" key="2">
    <source>
        <dbReference type="SAM" id="SignalP"/>
    </source>
</evidence>
<dbReference type="Proteomes" id="UP000187251">
    <property type="component" value="Unassembled WGS sequence"/>
</dbReference>
<organism evidence="3 4">
    <name type="scientific">Alcaligenes xylosoxydans xylosoxydans</name>
    <name type="common">Achromobacter xylosoxidans</name>
    <dbReference type="NCBI Taxonomy" id="85698"/>
    <lineage>
        <taxon>Bacteria</taxon>
        <taxon>Pseudomonadati</taxon>
        <taxon>Pseudomonadota</taxon>
        <taxon>Betaproteobacteria</taxon>
        <taxon>Burkholderiales</taxon>
        <taxon>Alcaligenaceae</taxon>
        <taxon>Achromobacter</taxon>
    </lineage>
</organism>
<evidence type="ECO:0000256" key="1">
    <source>
        <dbReference type="SAM" id="MobiDB-lite"/>
    </source>
</evidence>
<comment type="caution">
    <text evidence="3">The sequence shown here is derived from an EMBL/GenBank/DDBJ whole genome shotgun (WGS) entry which is preliminary data.</text>
</comment>